<gene>
    <name evidence="2" type="ORF">HMPREF0762_01647</name>
</gene>
<evidence type="ECO:0000256" key="1">
    <source>
        <dbReference type="SAM" id="MobiDB-lite"/>
    </source>
</evidence>
<comment type="caution">
    <text evidence="2">The sequence shown here is derived from an EMBL/GenBank/DDBJ whole genome shotgun (WGS) entry which is preliminary data.</text>
</comment>
<organism evidence="2 3">
    <name type="scientific">Slackia exigua (strain ATCC 700122 / DSM 15923 / CIP 105133 / JCM 11022 / KCTC 5966 / S-7)</name>
    <dbReference type="NCBI Taxonomy" id="649764"/>
    <lineage>
        <taxon>Bacteria</taxon>
        <taxon>Bacillati</taxon>
        <taxon>Actinomycetota</taxon>
        <taxon>Coriobacteriia</taxon>
        <taxon>Eggerthellales</taxon>
        <taxon>Eggerthellaceae</taxon>
        <taxon>Slackia</taxon>
    </lineage>
</organism>
<dbReference type="STRING" id="649764.HMPREF0762_01647"/>
<feature type="compositionally biased region" description="Basic and acidic residues" evidence="1">
    <location>
        <begin position="21"/>
        <end position="31"/>
    </location>
</feature>
<feature type="region of interest" description="Disordered" evidence="1">
    <location>
        <begin position="18"/>
        <end position="40"/>
    </location>
</feature>
<evidence type="ECO:0000313" key="3">
    <source>
        <dbReference type="Proteomes" id="UP000006001"/>
    </source>
</evidence>
<keyword evidence="3" id="KW-1185">Reference proteome</keyword>
<accession>D0WIH2</accession>
<dbReference type="AlphaFoldDB" id="D0WIH2"/>
<name>D0WIH2_SLAES</name>
<reference evidence="2" key="1">
    <citation type="submission" date="2009-10" db="EMBL/GenBank/DDBJ databases">
        <authorList>
            <person name="Weinstock G."/>
            <person name="Sodergren E."/>
            <person name="Clifton S."/>
            <person name="Fulton L."/>
            <person name="Fulton B."/>
            <person name="Courtney L."/>
            <person name="Fronick C."/>
            <person name="Harrison M."/>
            <person name="Strong C."/>
            <person name="Farmer C."/>
            <person name="Delahaunty K."/>
            <person name="Markovic C."/>
            <person name="Hall O."/>
            <person name="Minx P."/>
            <person name="Tomlinson C."/>
            <person name="Mitreva M."/>
            <person name="Nelson J."/>
            <person name="Hou S."/>
            <person name="Wollam A."/>
            <person name="Pepin K.H."/>
            <person name="Johnson M."/>
            <person name="Bhonagiri V."/>
            <person name="Nash W.E."/>
            <person name="Warren W."/>
            <person name="Chinwalla A."/>
            <person name="Mardis E.R."/>
            <person name="Wilson R.K."/>
        </authorList>
    </citation>
    <scope>NUCLEOTIDE SEQUENCE [LARGE SCALE GENOMIC DNA]</scope>
    <source>
        <strain evidence="2">ATCC 700122</strain>
    </source>
</reference>
<protein>
    <submittedName>
        <fullName evidence="2">Uncharacterized protein</fullName>
    </submittedName>
</protein>
<dbReference type="EMBL" id="ACUX02000016">
    <property type="protein sequence ID" value="EEZ60839.1"/>
    <property type="molecule type" value="Genomic_DNA"/>
</dbReference>
<dbReference type="HOGENOM" id="CLU_3296612_0_0_11"/>
<proteinExistence type="predicted"/>
<dbReference type="Proteomes" id="UP000006001">
    <property type="component" value="Unassembled WGS sequence"/>
</dbReference>
<evidence type="ECO:0000313" key="2">
    <source>
        <dbReference type="EMBL" id="EEZ60839.1"/>
    </source>
</evidence>
<sequence>MQSSLCNGKRALGAFRAASGEAHERGADRLACEPSHSFGP</sequence>